<sequence>MTTNTKGKRRGTRCMFPMPFRKLGVVPLATYMLIYKKSDTVDIKGIGTVQKGMPHKFYHGKTGRAYGVTQHAFGIIVNKQGQDSCQEN</sequence>
<keyword evidence="3" id="KW-0687">Ribonucleoprotein</keyword>
<dbReference type="Gene3D" id="2.30.30.70">
    <property type="entry name" value="Ribosomal protein L21"/>
    <property type="match status" value="1"/>
</dbReference>
<dbReference type="GO" id="GO:0005840">
    <property type="term" value="C:ribosome"/>
    <property type="evidence" value="ECO:0007669"/>
    <property type="project" value="UniProtKB-KW"/>
</dbReference>
<dbReference type="InterPro" id="IPR008991">
    <property type="entry name" value="Translation_prot_SH3-like_sf"/>
</dbReference>
<proteinExistence type="inferred from homology"/>
<evidence type="ECO:0000256" key="1">
    <source>
        <dbReference type="ARBA" id="ARBA00008427"/>
    </source>
</evidence>
<comment type="similarity">
    <text evidence="1">Belongs to the eukaryotic ribosomal protein eL21 family.</text>
</comment>
<reference evidence="5" key="3">
    <citation type="submission" date="2025-09" db="UniProtKB">
        <authorList>
            <consortium name="Ensembl"/>
        </authorList>
    </citation>
    <scope>IDENTIFICATION</scope>
</reference>
<name>A0A8C8WDB9_PANLE</name>
<organism evidence="5 6">
    <name type="scientific">Panthera leo</name>
    <name type="common">Lion</name>
    <dbReference type="NCBI Taxonomy" id="9689"/>
    <lineage>
        <taxon>Eukaryota</taxon>
        <taxon>Metazoa</taxon>
        <taxon>Chordata</taxon>
        <taxon>Craniata</taxon>
        <taxon>Vertebrata</taxon>
        <taxon>Euteleostomi</taxon>
        <taxon>Mammalia</taxon>
        <taxon>Eutheria</taxon>
        <taxon>Laurasiatheria</taxon>
        <taxon>Carnivora</taxon>
        <taxon>Feliformia</taxon>
        <taxon>Felidae</taxon>
        <taxon>Pantherinae</taxon>
        <taxon>Panthera</taxon>
    </lineage>
</organism>
<keyword evidence="2" id="KW-0689">Ribosomal protein</keyword>
<keyword evidence="6" id="KW-1185">Reference proteome</keyword>
<dbReference type="InterPro" id="IPR036948">
    <property type="entry name" value="Ribosomal_eL21_sf"/>
</dbReference>
<evidence type="ECO:0000256" key="4">
    <source>
        <dbReference type="ARBA" id="ARBA00035327"/>
    </source>
</evidence>
<dbReference type="SUPFAM" id="SSF50104">
    <property type="entry name" value="Translation proteins SH3-like domain"/>
    <property type="match status" value="1"/>
</dbReference>
<dbReference type="PANTHER" id="PTHR20981">
    <property type="entry name" value="60S RIBOSOMAL PROTEIN L21"/>
    <property type="match status" value="1"/>
</dbReference>
<dbReference type="GO" id="GO:0031090">
    <property type="term" value="C:organelle membrane"/>
    <property type="evidence" value="ECO:0007669"/>
    <property type="project" value="UniProtKB-ARBA"/>
</dbReference>
<dbReference type="Proteomes" id="UP000694399">
    <property type="component" value="Chromosome A1"/>
</dbReference>
<accession>A0A8C8WDB9</accession>
<dbReference type="FunFam" id="2.30.30.70:FF:000001">
    <property type="entry name" value="60S ribosomal protein L21"/>
    <property type="match status" value="1"/>
</dbReference>
<protein>
    <recommendedName>
        <fullName evidence="4">60S ribosomal protein L21</fullName>
    </recommendedName>
</protein>
<dbReference type="InterPro" id="IPR001147">
    <property type="entry name" value="Ribosomal_eL21"/>
</dbReference>
<reference evidence="5" key="2">
    <citation type="submission" date="2025-08" db="UniProtKB">
        <authorList>
            <consortium name="Ensembl"/>
        </authorList>
    </citation>
    <scope>IDENTIFICATION</scope>
</reference>
<reference evidence="5" key="1">
    <citation type="journal article" date="2019" name="bioRxiv">
        <title>Long live the king: chromosome-level assembly of the lion (Panthera leo) using linked-read, Hi-C, and long read data.</title>
        <authorList>
            <person name="Armstrong E.E."/>
            <person name="Taylor R.W."/>
            <person name="Miller D.E."/>
            <person name="Kaelin C."/>
            <person name="Barsh G."/>
            <person name="Hadly E.A."/>
            <person name="Petrov D."/>
        </authorList>
    </citation>
    <scope>NUCLEOTIDE SEQUENCE [LARGE SCALE GENOMIC DNA]</scope>
</reference>
<dbReference type="Pfam" id="PF01157">
    <property type="entry name" value="Ribosomal_L21e"/>
    <property type="match status" value="1"/>
</dbReference>
<evidence type="ECO:0000313" key="6">
    <source>
        <dbReference type="Proteomes" id="UP000694399"/>
    </source>
</evidence>
<dbReference type="GO" id="GO:1990904">
    <property type="term" value="C:ribonucleoprotein complex"/>
    <property type="evidence" value="ECO:0007669"/>
    <property type="project" value="UniProtKB-KW"/>
</dbReference>
<evidence type="ECO:0000256" key="3">
    <source>
        <dbReference type="ARBA" id="ARBA00023274"/>
    </source>
</evidence>
<dbReference type="GeneTree" id="ENSGT00950000182922"/>
<evidence type="ECO:0000256" key="2">
    <source>
        <dbReference type="ARBA" id="ARBA00022980"/>
    </source>
</evidence>
<dbReference type="GO" id="GO:0006412">
    <property type="term" value="P:translation"/>
    <property type="evidence" value="ECO:0007669"/>
    <property type="project" value="InterPro"/>
</dbReference>
<dbReference type="Ensembl" id="ENSPLOT00000001961.1">
    <property type="protein sequence ID" value="ENSPLOP00000001798.1"/>
    <property type="gene ID" value="ENSPLOG00000001309.1"/>
</dbReference>
<dbReference type="GO" id="GO:0003735">
    <property type="term" value="F:structural constituent of ribosome"/>
    <property type="evidence" value="ECO:0007669"/>
    <property type="project" value="InterPro"/>
</dbReference>
<dbReference type="AlphaFoldDB" id="A0A8C8WDB9"/>
<evidence type="ECO:0000313" key="5">
    <source>
        <dbReference type="Ensembl" id="ENSPLOP00000001798.1"/>
    </source>
</evidence>